<dbReference type="Proteomes" id="UP001589590">
    <property type="component" value="Unassembled WGS sequence"/>
</dbReference>
<organism evidence="1 2">
    <name type="scientific">Algibacter miyuki</name>
    <dbReference type="NCBI Taxonomy" id="1306933"/>
    <lineage>
        <taxon>Bacteria</taxon>
        <taxon>Pseudomonadati</taxon>
        <taxon>Bacteroidota</taxon>
        <taxon>Flavobacteriia</taxon>
        <taxon>Flavobacteriales</taxon>
        <taxon>Flavobacteriaceae</taxon>
        <taxon>Algibacter</taxon>
    </lineage>
</organism>
<comment type="caution">
    <text evidence="1">The sequence shown here is derived from an EMBL/GenBank/DDBJ whole genome shotgun (WGS) entry which is preliminary data.</text>
</comment>
<keyword evidence="2" id="KW-1185">Reference proteome</keyword>
<sequence length="152" mass="17486">MKTTPRLESAVRKLYIAFHNNELDPECCQKCAVGNILDNSDSWQHLSDDHGSINLNYIGKVHETLGRKFNGYSPLELLKIESTFLKASGYIVPLNYKNKKPTNPKDKDSLFKALSAVITLLCELDKIPNYMDYTKLFEFEDNTPKYHLTHIF</sequence>
<dbReference type="RefSeq" id="WP_290272700.1">
    <property type="nucleotide sequence ID" value="NZ_JAUFQP010000013.1"/>
</dbReference>
<gene>
    <name evidence="1" type="ORF">ACFFU1_09285</name>
</gene>
<evidence type="ECO:0000313" key="2">
    <source>
        <dbReference type="Proteomes" id="UP001589590"/>
    </source>
</evidence>
<protein>
    <submittedName>
        <fullName evidence="1">Na(+)-translocating NADH-quinone reductase subunit F</fullName>
    </submittedName>
</protein>
<accession>A0ABV5H045</accession>
<evidence type="ECO:0000313" key="1">
    <source>
        <dbReference type="EMBL" id="MFB9105091.1"/>
    </source>
</evidence>
<dbReference type="EMBL" id="JBHMFA010000005">
    <property type="protein sequence ID" value="MFB9105091.1"/>
    <property type="molecule type" value="Genomic_DNA"/>
</dbReference>
<name>A0ABV5H045_9FLAO</name>
<proteinExistence type="predicted"/>
<reference evidence="1 2" key="1">
    <citation type="submission" date="2024-09" db="EMBL/GenBank/DDBJ databases">
        <authorList>
            <person name="Sun Q."/>
            <person name="Mori K."/>
        </authorList>
    </citation>
    <scope>NUCLEOTIDE SEQUENCE [LARGE SCALE GENOMIC DNA]</scope>
    <source>
        <strain evidence="1 2">CECT 8300</strain>
    </source>
</reference>